<proteinExistence type="predicted"/>
<dbReference type="EMBL" id="CM026426">
    <property type="protein sequence ID" value="KAG0571762.1"/>
    <property type="molecule type" value="Genomic_DNA"/>
</dbReference>
<keyword evidence="2" id="KW-1185">Reference proteome</keyword>
<comment type="caution">
    <text evidence="1">The sequence shown here is derived from an EMBL/GenBank/DDBJ whole genome shotgun (WGS) entry which is preliminary data.</text>
</comment>
<protein>
    <submittedName>
        <fullName evidence="1">Uncharacterized protein</fullName>
    </submittedName>
</protein>
<dbReference type="AlphaFoldDB" id="A0A8T0HLU8"/>
<accession>A0A8T0HLU8</accession>
<sequence length="211" mass="24228">MLKERAINLEFKINRLGVVGRAYYEASQIKLRRNRMLIRAARTTNMLLHSALELMQAKELAACKEASGLDGMRRQVKSLRAEFDAETAKSVHLQLQLQKQITDTRCAEFDCAGVMDPNTPVMEKIRFLDARLVRIFSRTKDSQLVESHFQNLLNPMREEKGIFGSQLDSLESIINMKAHQIMQLRMVVFDANKSRLTAKKELDEVVDEAME</sequence>
<reference evidence="1" key="1">
    <citation type="submission" date="2020-06" db="EMBL/GenBank/DDBJ databases">
        <title>WGS assembly of Ceratodon purpureus strain R40.</title>
        <authorList>
            <person name="Carey S.B."/>
            <person name="Jenkins J."/>
            <person name="Shu S."/>
            <person name="Lovell J.T."/>
            <person name="Sreedasyam A."/>
            <person name="Maumus F."/>
            <person name="Tiley G.P."/>
            <person name="Fernandez-Pozo N."/>
            <person name="Barry K."/>
            <person name="Chen C."/>
            <person name="Wang M."/>
            <person name="Lipzen A."/>
            <person name="Daum C."/>
            <person name="Saski C.A."/>
            <person name="Payton A.C."/>
            <person name="Mcbreen J.C."/>
            <person name="Conrad R.E."/>
            <person name="Kollar L.M."/>
            <person name="Olsson S."/>
            <person name="Huttunen S."/>
            <person name="Landis J.B."/>
            <person name="Wickett N.J."/>
            <person name="Johnson M.G."/>
            <person name="Rensing S.A."/>
            <person name="Grimwood J."/>
            <person name="Schmutz J."/>
            <person name="Mcdaniel S.F."/>
        </authorList>
    </citation>
    <scope>NUCLEOTIDE SEQUENCE</scope>
    <source>
        <strain evidence="1">R40</strain>
    </source>
</reference>
<evidence type="ECO:0000313" key="2">
    <source>
        <dbReference type="Proteomes" id="UP000822688"/>
    </source>
</evidence>
<name>A0A8T0HLU8_CERPU</name>
<gene>
    <name evidence="1" type="ORF">KC19_VG040300</name>
</gene>
<organism evidence="1 2">
    <name type="scientific">Ceratodon purpureus</name>
    <name type="common">Fire moss</name>
    <name type="synonym">Dicranum purpureum</name>
    <dbReference type="NCBI Taxonomy" id="3225"/>
    <lineage>
        <taxon>Eukaryota</taxon>
        <taxon>Viridiplantae</taxon>
        <taxon>Streptophyta</taxon>
        <taxon>Embryophyta</taxon>
        <taxon>Bryophyta</taxon>
        <taxon>Bryophytina</taxon>
        <taxon>Bryopsida</taxon>
        <taxon>Dicranidae</taxon>
        <taxon>Pseudoditrichales</taxon>
        <taxon>Ditrichaceae</taxon>
        <taxon>Ceratodon</taxon>
    </lineage>
</organism>
<evidence type="ECO:0000313" key="1">
    <source>
        <dbReference type="EMBL" id="KAG0571762.1"/>
    </source>
</evidence>
<dbReference type="Proteomes" id="UP000822688">
    <property type="component" value="Chromosome V"/>
</dbReference>